<feature type="transmembrane region" description="Helical" evidence="2">
    <location>
        <begin position="598"/>
        <end position="617"/>
    </location>
</feature>
<name>A5YT40_9EURY</name>
<organism evidence="3">
    <name type="scientific">uncultured haloarchaeon</name>
    <dbReference type="NCBI Taxonomy" id="160804"/>
    <lineage>
        <taxon>Archaea</taxon>
        <taxon>Methanobacteriati</taxon>
        <taxon>Methanobacteriota</taxon>
        <taxon>Stenosarchaea group</taxon>
        <taxon>Halobacteria</taxon>
        <taxon>Halobacteriales</taxon>
        <taxon>Halobacteriaceae</taxon>
        <taxon>environmental samples</taxon>
    </lineage>
</organism>
<feature type="compositionally biased region" description="Polar residues" evidence="1">
    <location>
        <begin position="540"/>
        <end position="552"/>
    </location>
</feature>
<reference evidence="3" key="1">
    <citation type="journal article" date="2007" name="ISME J.">
        <title>Genomic plasticity in prokaryotes: the case of the square haloarchaeon.</title>
        <authorList>
            <person name="Cuadros-Orellana S."/>
            <person name="Martin-Cuadrado A.B."/>
            <person name="Legault B."/>
            <person name="D'Auria G."/>
            <person name="Zhaxybayeva O."/>
            <person name="Papke R.T."/>
            <person name="Rodriguez-Valera F."/>
        </authorList>
    </citation>
    <scope>NUCLEOTIDE SEQUENCE</scope>
</reference>
<dbReference type="Gene3D" id="2.60.40.10">
    <property type="entry name" value="Immunoglobulins"/>
    <property type="match status" value="2"/>
</dbReference>
<keyword evidence="2" id="KW-1133">Transmembrane helix</keyword>
<feature type="region of interest" description="Disordered" evidence="1">
    <location>
        <begin position="136"/>
        <end position="201"/>
    </location>
</feature>
<feature type="compositionally biased region" description="Polar residues" evidence="1">
    <location>
        <begin position="184"/>
        <end position="201"/>
    </location>
</feature>
<feature type="region of interest" description="Disordered" evidence="1">
    <location>
        <begin position="486"/>
        <end position="518"/>
    </location>
</feature>
<feature type="region of interest" description="Disordered" evidence="1">
    <location>
        <begin position="34"/>
        <end position="60"/>
    </location>
</feature>
<keyword evidence="2" id="KW-0472">Membrane</keyword>
<feature type="compositionally biased region" description="Low complexity" evidence="1">
    <location>
        <begin position="562"/>
        <end position="600"/>
    </location>
</feature>
<feature type="region of interest" description="Disordered" evidence="1">
    <location>
        <begin position="531"/>
        <end position="600"/>
    </location>
</feature>
<accession>A5YT40</accession>
<dbReference type="InterPro" id="IPR013783">
    <property type="entry name" value="Ig-like_fold"/>
</dbReference>
<feature type="compositionally biased region" description="Low complexity" evidence="1">
    <location>
        <begin position="486"/>
        <end position="502"/>
    </location>
</feature>
<dbReference type="AlphaFoldDB" id="A5YT40"/>
<evidence type="ECO:0000256" key="2">
    <source>
        <dbReference type="SAM" id="Phobius"/>
    </source>
</evidence>
<evidence type="ECO:0000313" key="3">
    <source>
        <dbReference type="EMBL" id="ABQ76147.1"/>
    </source>
</evidence>
<keyword evidence="2" id="KW-0812">Transmembrane</keyword>
<dbReference type="EMBL" id="EF584001">
    <property type="protein sequence ID" value="ABQ76147.1"/>
    <property type="molecule type" value="Genomic_DNA"/>
</dbReference>
<evidence type="ECO:0000256" key="1">
    <source>
        <dbReference type="SAM" id="MobiDB-lite"/>
    </source>
</evidence>
<sequence>MSHSEGQNRSLALMLILISLITTGLLLTPLITVATPTPTQTPTSTTSSTSSSSPESTTEPTITLAVNGDSLSSSESITVGSSPDLALSVSVNGSEELTAVRVAVDNETRRIYNTSTLNQTLTRELDIPLRNGAHAIDIKTTTQRRSPSTERTHTNNTSTETAPKTATATATVTSTSNDDAAGQATATPTSSPTDDAHETQNSSIQTYVDSFTIIVDTAAPLVQYTSPFESSAAAPPPDRPTVTNSTVMLAGTFQDRSAVTAVQITHIYEYDFAGRSQSTRSVYRFSPTNGSFTRPLVLGVGENEITAEYTDRFGNIRRHEITIRLIDISAPQITLDRPIPSRVGYETLQIRGSVTDGVKLNRIDFLTPSGGTKRLLIQQGPEPTRERRSVSISETVQLSPGRNYMQIDATDVSGNAREREATVFYDESIAPKISIESIAVSDSASRSPTVRATGRITREDIVDARIEIRNVEPKNNESLLIQRSLTSTATNSNSNSDSNSTTHPETTQRRIQFDEELPLRNVTDPVLLRISASDTENDTESVTRQLSSITPSTERDSEDIDSPSSATTTDTTPLSTAFPTRSTTSSPSSPSSSTSTPLGVTPTVGAICVIVFISILVTRTNR</sequence>
<proteinExistence type="predicted"/>
<feature type="transmembrane region" description="Helical" evidence="2">
    <location>
        <begin position="12"/>
        <end position="34"/>
    </location>
</feature>
<feature type="compositionally biased region" description="Low complexity" evidence="1">
    <location>
        <begin position="157"/>
        <end position="176"/>
    </location>
</feature>
<protein>
    <submittedName>
        <fullName evidence="3">Uncharacterized protein</fullName>
    </submittedName>
</protein>